<evidence type="ECO:0000256" key="4">
    <source>
        <dbReference type="ARBA" id="ARBA00022538"/>
    </source>
</evidence>
<comment type="caution">
    <text evidence="14">The sequence shown here is derived from an EMBL/GenBank/DDBJ whole genome shotgun (WGS) entry which is preliminary data.</text>
</comment>
<dbReference type="Proteomes" id="UP001501352">
    <property type="component" value="Unassembled WGS sequence"/>
</dbReference>
<comment type="catalytic activity">
    <reaction evidence="12">
        <text>K(+)(in) = K(+)(out)</text>
        <dbReference type="Rhea" id="RHEA:29463"/>
        <dbReference type="ChEBI" id="CHEBI:29103"/>
    </reaction>
</comment>
<organism evidence="14 15">
    <name type="scientific">Brevundimonas kwangchunensis</name>
    <dbReference type="NCBI Taxonomy" id="322163"/>
    <lineage>
        <taxon>Bacteria</taxon>
        <taxon>Pseudomonadati</taxon>
        <taxon>Pseudomonadota</taxon>
        <taxon>Alphaproteobacteria</taxon>
        <taxon>Caulobacterales</taxon>
        <taxon>Caulobacteraceae</taxon>
        <taxon>Brevundimonas</taxon>
    </lineage>
</organism>
<keyword evidence="15" id="KW-1185">Reference proteome</keyword>
<feature type="transmembrane region" description="Helical" evidence="13">
    <location>
        <begin position="198"/>
        <end position="218"/>
    </location>
</feature>
<feature type="transmembrane region" description="Helical" evidence="13">
    <location>
        <begin position="82"/>
        <end position="103"/>
    </location>
</feature>
<comment type="subcellular location">
    <subcellularLocation>
        <location evidence="1">Membrane</location>
        <topology evidence="1">Multi-pass membrane protein</topology>
    </subcellularLocation>
</comment>
<keyword evidence="7" id="KW-0630">Potassium</keyword>
<accession>A0ABN1GPN0</accession>
<dbReference type="Pfam" id="PF06736">
    <property type="entry name" value="TMEM175"/>
    <property type="match status" value="1"/>
</dbReference>
<evidence type="ECO:0000256" key="11">
    <source>
        <dbReference type="ARBA" id="ARBA00023303"/>
    </source>
</evidence>
<evidence type="ECO:0008006" key="16">
    <source>
        <dbReference type="Google" id="ProtNLM"/>
    </source>
</evidence>
<dbReference type="RefSeq" id="WP_343790956.1">
    <property type="nucleotide sequence ID" value="NZ_BAAAGA010000001.1"/>
</dbReference>
<evidence type="ECO:0000256" key="5">
    <source>
        <dbReference type="ARBA" id="ARBA00022692"/>
    </source>
</evidence>
<feature type="transmembrane region" description="Helical" evidence="13">
    <location>
        <begin position="174"/>
        <end position="192"/>
    </location>
</feature>
<keyword evidence="4" id="KW-0633">Potassium transport</keyword>
<evidence type="ECO:0000256" key="6">
    <source>
        <dbReference type="ARBA" id="ARBA00022826"/>
    </source>
</evidence>
<comment type="similarity">
    <text evidence="2">Belongs to the TMEM175 family.</text>
</comment>
<evidence type="ECO:0000313" key="14">
    <source>
        <dbReference type="EMBL" id="GAA0615891.1"/>
    </source>
</evidence>
<keyword evidence="3" id="KW-0813">Transport</keyword>
<evidence type="ECO:0000256" key="1">
    <source>
        <dbReference type="ARBA" id="ARBA00004141"/>
    </source>
</evidence>
<evidence type="ECO:0000256" key="8">
    <source>
        <dbReference type="ARBA" id="ARBA00022989"/>
    </source>
</evidence>
<evidence type="ECO:0000256" key="10">
    <source>
        <dbReference type="ARBA" id="ARBA00023136"/>
    </source>
</evidence>
<feature type="transmembrane region" description="Helical" evidence="13">
    <location>
        <begin position="50"/>
        <end position="70"/>
    </location>
</feature>
<name>A0ABN1GPN0_9CAUL</name>
<evidence type="ECO:0000256" key="12">
    <source>
        <dbReference type="ARBA" id="ARBA00034430"/>
    </source>
</evidence>
<evidence type="ECO:0000256" key="3">
    <source>
        <dbReference type="ARBA" id="ARBA00022448"/>
    </source>
</evidence>
<evidence type="ECO:0000256" key="9">
    <source>
        <dbReference type="ARBA" id="ARBA00023065"/>
    </source>
</evidence>
<keyword evidence="6" id="KW-0631">Potassium channel</keyword>
<evidence type="ECO:0000256" key="7">
    <source>
        <dbReference type="ARBA" id="ARBA00022958"/>
    </source>
</evidence>
<proteinExistence type="inferred from homology"/>
<feature type="transmembrane region" description="Helical" evidence="13">
    <location>
        <begin position="20"/>
        <end position="38"/>
    </location>
</feature>
<feature type="transmembrane region" description="Helical" evidence="13">
    <location>
        <begin position="133"/>
        <end position="153"/>
    </location>
</feature>
<evidence type="ECO:0000256" key="2">
    <source>
        <dbReference type="ARBA" id="ARBA00006920"/>
    </source>
</evidence>
<keyword evidence="5 13" id="KW-0812">Transmembrane</keyword>
<gene>
    <name evidence="14" type="ORF">GCM10009422_08770</name>
</gene>
<evidence type="ECO:0000256" key="13">
    <source>
        <dbReference type="SAM" id="Phobius"/>
    </source>
</evidence>
<keyword evidence="9" id="KW-0406">Ion transport</keyword>
<reference evidence="14 15" key="1">
    <citation type="journal article" date="2019" name="Int. J. Syst. Evol. Microbiol.">
        <title>The Global Catalogue of Microorganisms (GCM) 10K type strain sequencing project: providing services to taxonomists for standard genome sequencing and annotation.</title>
        <authorList>
            <consortium name="The Broad Institute Genomics Platform"/>
            <consortium name="The Broad Institute Genome Sequencing Center for Infectious Disease"/>
            <person name="Wu L."/>
            <person name="Ma J."/>
        </authorList>
    </citation>
    <scope>NUCLEOTIDE SEQUENCE [LARGE SCALE GENOMIC DNA]</scope>
    <source>
        <strain evidence="14 15">JCM 12928</strain>
    </source>
</reference>
<protein>
    <recommendedName>
        <fullName evidence="16">DUF1211 domain-containing protein</fullName>
    </recommendedName>
</protein>
<sequence length="228" mass="24556">MDGSPGLRPHGMHDWQRLDAFVDAAFAFAVSLLIISGTEPLASFEDLSRALARTPAFAFGFGLIVLFWLSHRTWSKLSPARNGWTTALSLMLVFTILVFVFPLRLLTETATHFISGGVLPGGGLMSDIADLRWTYAIYGAGFALLSGLNVLLFRQAARALSVGSPNRKAADQWWVTWTLSAGAGLLSAAIALTPLLAAAPWLPGVTYNIIPLGLLLILRRSRAKPPVA</sequence>
<evidence type="ECO:0000313" key="15">
    <source>
        <dbReference type="Proteomes" id="UP001501352"/>
    </source>
</evidence>
<dbReference type="EMBL" id="BAAAGA010000001">
    <property type="protein sequence ID" value="GAA0615891.1"/>
    <property type="molecule type" value="Genomic_DNA"/>
</dbReference>
<dbReference type="InterPro" id="IPR010617">
    <property type="entry name" value="TMEM175-like"/>
</dbReference>
<keyword evidence="11" id="KW-0407">Ion channel</keyword>
<keyword evidence="8 13" id="KW-1133">Transmembrane helix</keyword>
<keyword evidence="10 13" id="KW-0472">Membrane</keyword>